<name>A3IJS0_9CHRO</name>
<sequence length="20" mass="2345">MDRFFPLLTVFNAIICFLSP</sequence>
<accession>A3IJS0</accession>
<dbReference type="Proteomes" id="UP000003781">
    <property type="component" value="Unassembled WGS sequence"/>
</dbReference>
<evidence type="ECO:0000313" key="2">
    <source>
        <dbReference type="Proteomes" id="UP000003781"/>
    </source>
</evidence>
<comment type="caution">
    <text evidence="1">The sequence shown here is derived from an EMBL/GenBank/DDBJ whole genome shotgun (WGS) entry which is preliminary data.</text>
</comment>
<evidence type="ECO:0000313" key="1">
    <source>
        <dbReference type="EMBL" id="EAZ94052.1"/>
    </source>
</evidence>
<dbReference type="EMBL" id="AAXW01000002">
    <property type="protein sequence ID" value="EAZ94052.1"/>
    <property type="molecule type" value="Genomic_DNA"/>
</dbReference>
<proteinExistence type="predicted"/>
<gene>
    <name evidence="1" type="ORF">CY0110_19692</name>
</gene>
<dbReference type="AlphaFoldDB" id="A3IJS0"/>
<organism evidence="1 2">
    <name type="scientific">Crocosphaera chwakensis CCY0110</name>
    <dbReference type="NCBI Taxonomy" id="391612"/>
    <lineage>
        <taxon>Bacteria</taxon>
        <taxon>Bacillati</taxon>
        <taxon>Cyanobacteriota</taxon>
        <taxon>Cyanophyceae</taxon>
        <taxon>Oscillatoriophycideae</taxon>
        <taxon>Chroococcales</taxon>
        <taxon>Aphanothecaceae</taxon>
        <taxon>Crocosphaera</taxon>
        <taxon>Crocosphaera chwakensis</taxon>
    </lineage>
</organism>
<reference evidence="1 2" key="1">
    <citation type="submission" date="2007-03" db="EMBL/GenBank/DDBJ databases">
        <authorList>
            <person name="Stal L."/>
            <person name="Ferriera S."/>
            <person name="Johnson J."/>
            <person name="Kravitz S."/>
            <person name="Beeson K."/>
            <person name="Sutton G."/>
            <person name="Rogers Y.-H."/>
            <person name="Friedman R."/>
            <person name="Frazier M."/>
            <person name="Venter J.C."/>
        </authorList>
    </citation>
    <scope>NUCLEOTIDE SEQUENCE [LARGE SCALE GENOMIC DNA]</scope>
    <source>
        <strain evidence="1 2">CCY0110</strain>
    </source>
</reference>
<keyword evidence="2" id="KW-1185">Reference proteome</keyword>
<protein>
    <submittedName>
        <fullName evidence="1">Uncharacterized protein</fullName>
    </submittedName>
</protein>